<feature type="domain" description="MDMPI C-terminal" evidence="2">
    <location>
        <begin position="176"/>
        <end position="254"/>
    </location>
</feature>
<keyword evidence="5" id="KW-1185">Reference proteome</keyword>
<proteinExistence type="predicted"/>
<name>A0ABW2ATU1_9MICO</name>
<feature type="compositionally biased region" description="Basic and acidic residues" evidence="1">
    <location>
        <begin position="24"/>
        <end position="33"/>
    </location>
</feature>
<dbReference type="InterPro" id="IPR017517">
    <property type="entry name" value="Maleyloyr_isom"/>
</dbReference>
<reference evidence="5" key="1">
    <citation type="journal article" date="2019" name="Int. J. Syst. Evol. Microbiol.">
        <title>The Global Catalogue of Microorganisms (GCM) 10K type strain sequencing project: providing services to taxonomists for standard genome sequencing and annotation.</title>
        <authorList>
            <consortium name="The Broad Institute Genomics Platform"/>
            <consortium name="The Broad Institute Genome Sequencing Center for Infectious Disease"/>
            <person name="Wu L."/>
            <person name="Ma J."/>
        </authorList>
    </citation>
    <scope>NUCLEOTIDE SEQUENCE [LARGE SCALE GENOMIC DNA]</scope>
    <source>
        <strain evidence="5">NBRC 106593</strain>
    </source>
</reference>
<feature type="region of interest" description="Disordered" evidence="1">
    <location>
        <begin position="19"/>
        <end position="49"/>
    </location>
</feature>
<dbReference type="InterPro" id="IPR010872">
    <property type="entry name" value="MDMPI_C-term_domain"/>
</dbReference>
<accession>A0ABW2ATU1</accession>
<dbReference type="Pfam" id="PF07398">
    <property type="entry name" value="MDMPI_C"/>
    <property type="match status" value="1"/>
</dbReference>
<dbReference type="PANTHER" id="PTHR40758">
    <property type="entry name" value="CONSERVED PROTEIN"/>
    <property type="match status" value="1"/>
</dbReference>
<evidence type="ECO:0000259" key="2">
    <source>
        <dbReference type="Pfam" id="PF07398"/>
    </source>
</evidence>
<dbReference type="SUPFAM" id="SSF109854">
    <property type="entry name" value="DinB/YfiT-like putative metalloenzymes"/>
    <property type="match status" value="1"/>
</dbReference>
<protein>
    <submittedName>
        <fullName evidence="4">Maleylpyruvate isomerase family mycothiol-dependent enzyme</fullName>
    </submittedName>
</protein>
<feature type="domain" description="Mycothiol-dependent maleylpyruvate isomerase metal-binding" evidence="3">
    <location>
        <begin position="45"/>
        <end position="156"/>
    </location>
</feature>
<evidence type="ECO:0000256" key="1">
    <source>
        <dbReference type="SAM" id="MobiDB-lite"/>
    </source>
</evidence>
<dbReference type="PANTHER" id="PTHR40758:SF1">
    <property type="entry name" value="CONSERVED PROTEIN"/>
    <property type="match status" value="1"/>
</dbReference>
<keyword evidence="4" id="KW-0413">Isomerase</keyword>
<dbReference type="InterPro" id="IPR024344">
    <property type="entry name" value="MDMPI_metal-binding"/>
</dbReference>
<dbReference type="RefSeq" id="WP_377822983.1">
    <property type="nucleotide sequence ID" value="NZ_JBHSWJ010000002.1"/>
</dbReference>
<dbReference type="GO" id="GO:0016853">
    <property type="term" value="F:isomerase activity"/>
    <property type="evidence" value="ECO:0007669"/>
    <property type="project" value="UniProtKB-KW"/>
</dbReference>
<evidence type="ECO:0000259" key="3">
    <source>
        <dbReference type="Pfam" id="PF11716"/>
    </source>
</evidence>
<evidence type="ECO:0000313" key="4">
    <source>
        <dbReference type="EMBL" id="MFC6714517.1"/>
    </source>
</evidence>
<dbReference type="Proteomes" id="UP001596356">
    <property type="component" value="Unassembled WGS sequence"/>
</dbReference>
<dbReference type="InterPro" id="IPR034660">
    <property type="entry name" value="DinB/YfiT-like"/>
</dbReference>
<dbReference type="Pfam" id="PF11716">
    <property type="entry name" value="MDMPI_N"/>
    <property type="match status" value="1"/>
</dbReference>
<sequence>MLGLDEYLDGLRTAAARMIADATEPPRPDRSDYEDWDDNPPSEVTDWNAISPTAPEWSVRQVVAHQGMVHRWSTGVITGRIPMSAGPEVTDLIEAEGMNTPDPGGWLQRGAEALEWVLRGTDEDADLPFFLKNAGKPRDAWARRQAHETTIHWIDVYAARLGSAPDSSELDIPAAFAADGVDELLRGFLPRSKSGMRTARDVVVAVHATDTGDTWTMHFGANPPQVTTEATGDADSTWHGTAVQLYAGLWNRGDQITQDGLDVLSVWRERAAVAW</sequence>
<gene>
    <name evidence="4" type="ORF">ACFQBT_12095</name>
</gene>
<dbReference type="NCBIfam" id="TIGR03083">
    <property type="entry name" value="maleylpyruvate isomerase family mycothiol-dependent enzyme"/>
    <property type="match status" value="1"/>
</dbReference>
<dbReference type="EMBL" id="JBHSWJ010000002">
    <property type="protein sequence ID" value="MFC6714517.1"/>
    <property type="molecule type" value="Genomic_DNA"/>
</dbReference>
<evidence type="ECO:0000313" key="5">
    <source>
        <dbReference type="Proteomes" id="UP001596356"/>
    </source>
</evidence>
<comment type="caution">
    <text evidence="4">The sequence shown here is derived from an EMBL/GenBank/DDBJ whole genome shotgun (WGS) entry which is preliminary data.</text>
</comment>
<organism evidence="4 5">
    <name type="scientific">Branchiibius cervicis</name>
    <dbReference type="NCBI Taxonomy" id="908252"/>
    <lineage>
        <taxon>Bacteria</taxon>
        <taxon>Bacillati</taxon>
        <taxon>Actinomycetota</taxon>
        <taxon>Actinomycetes</taxon>
        <taxon>Micrococcales</taxon>
        <taxon>Dermacoccaceae</taxon>
        <taxon>Branchiibius</taxon>
    </lineage>
</organism>